<dbReference type="InterPro" id="IPR008983">
    <property type="entry name" value="Tumour_necrosis_fac-like_dom"/>
</dbReference>
<keyword evidence="9" id="KW-1185">Reference proteome</keyword>
<evidence type="ECO:0000256" key="1">
    <source>
        <dbReference type="ARBA" id="ARBA00004498"/>
    </source>
</evidence>
<evidence type="ECO:0000256" key="5">
    <source>
        <dbReference type="SAM" id="MobiDB-lite"/>
    </source>
</evidence>
<feature type="compositionally biased region" description="Pro residues" evidence="5">
    <location>
        <begin position="342"/>
        <end position="351"/>
    </location>
</feature>
<feature type="region of interest" description="Disordered" evidence="5">
    <location>
        <begin position="74"/>
        <end position="122"/>
    </location>
</feature>
<keyword evidence="4 6" id="KW-0732">Signal</keyword>
<dbReference type="Pfam" id="PF01391">
    <property type="entry name" value="Collagen"/>
    <property type="match status" value="1"/>
</dbReference>
<feature type="region of interest" description="Disordered" evidence="5">
    <location>
        <begin position="279"/>
        <end position="357"/>
    </location>
</feature>
<evidence type="ECO:0000256" key="4">
    <source>
        <dbReference type="ARBA" id="ARBA00022729"/>
    </source>
</evidence>
<keyword evidence="3" id="KW-0272">Extracellular matrix</keyword>
<dbReference type="Proteomes" id="UP000424527">
    <property type="component" value="Unassembled WGS sequence"/>
</dbReference>
<feature type="compositionally biased region" description="Low complexity" evidence="5">
    <location>
        <begin position="36"/>
        <end position="45"/>
    </location>
</feature>
<evidence type="ECO:0000259" key="7">
    <source>
        <dbReference type="PROSITE" id="PS50871"/>
    </source>
</evidence>
<dbReference type="PRINTS" id="PR00007">
    <property type="entry name" value="COMPLEMNTC1Q"/>
</dbReference>
<feature type="domain" description="C1q" evidence="7">
    <location>
        <begin position="116"/>
        <end position="172"/>
    </location>
</feature>
<evidence type="ECO:0000256" key="2">
    <source>
        <dbReference type="ARBA" id="ARBA00022525"/>
    </source>
</evidence>
<feature type="domain" description="C1q" evidence="7">
    <location>
        <begin position="358"/>
        <end position="488"/>
    </location>
</feature>
<feature type="chain" id="PRO_5026124487" evidence="6">
    <location>
        <begin position="23"/>
        <end position="488"/>
    </location>
</feature>
<dbReference type="EMBL" id="REGW02000003">
    <property type="protein sequence ID" value="KAE8298865.1"/>
    <property type="molecule type" value="Genomic_DNA"/>
</dbReference>
<protein>
    <submittedName>
        <fullName evidence="8">Complement C1q subcomponent subunit C</fullName>
    </submittedName>
</protein>
<dbReference type="InterPro" id="IPR050392">
    <property type="entry name" value="Collagen/C1q_domain"/>
</dbReference>
<accession>A0A6G0J514</accession>
<feature type="region of interest" description="Disordered" evidence="5">
    <location>
        <begin position="28"/>
        <end position="61"/>
    </location>
</feature>
<dbReference type="AlphaFoldDB" id="A0A6G0J514"/>
<dbReference type="PANTHER" id="PTHR15427">
    <property type="entry name" value="EMILIN ELASTIN MICROFIBRIL INTERFACE-LOCATED PROTEIN ELASTIN MICROFIBRIL INTERFACER"/>
    <property type="match status" value="1"/>
</dbReference>
<dbReference type="InterPro" id="IPR008160">
    <property type="entry name" value="Collagen"/>
</dbReference>
<sequence>MGGFYGLAILLGVALLLRTGRCDVNCGGGRPGQPGIPGRNGWPGPKGEKGEPAQLPSGPVDPNILLRLKGEMGNRGEQGVMGPKGFRGDLGPAGGAGRSGRPGSDGRNIGHGDSSPQQARSAFSVMRTDSSYPSLEQVVTYQHTVVNTPQDFNAATGIFTCRIAGVYYFTFHSMAKVSVSLRLASDPPFTKLGFCDYNRNFDQVSVRDVSSNPNFFFKVDNLLQPHHPAAGLKASLQLALNLPRCSIMLQHNWFLAICALLSLAVPVLVAAETCPAGMPGMPGIPGMPGRDGRDGPRGQKGQPGTVLLGSGGPLKGQKGEPGQFGLAGKRGQSGEPGEPGSPGIPGPPGEPGEPGNVGVQQRAAFSVARGTNEYPDRASIIRFTTVITNINNDYNTATGRFRCRVPGTYYFVYHASIEDRLCVLMKLDQTLLMPFCDHRRTRRQVTSGSLAVYLSRDQEVWLETKDYRGMRGKPSGYSIFTGFLLQAH</sequence>
<keyword evidence="2" id="KW-0964">Secreted</keyword>
<feature type="signal peptide" evidence="6">
    <location>
        <begin position="1"/>
        <end position="22"/>
    </location>
</feature>
<dbReference type="SUPFAM" id="SSF49842">
    <property type="entry name" value="TNF-like"/>
    <property type="match status" value="2"/>
</dbReference>
<comment type="caution">
    <text evidence="8">The sequence shown here is derived from an EMBL/GenBank/DDBJ whole genome shotgun (WGS) entry which is preliminary data.</text>
</comment>
<gene>
    <name evidence="8" type="ORF">D5F01_LYC03374</name>
</gene>
<evidence type="ECO:0000313" key="8">
    <source>
        <dbReference type="EMBL" id="KAE8298865.1"/>
    </source>
</evidence>
<feature type="compositionally biased region" description="Gly residues" evidence="5">
    <location>
        <begin position="91"/>
        <end position="100"/>
    </location>
</feature>
<evidence type="ECO:0000256" key="3">
    <source>
        <dbReference type="ARBA" id="ARBA00022530"/>
    </source>
</evidence>
<dbReference type="InterPro" id="IPR001073">
    <property type="entry name" value="C1q_dom"/>
</dbReference>
<organism evidence="8 9">
    <name type="scientific">Larimichthys crocea</name>
    <name type="common">Large yellow croaker</name>
    <name type="synonym">Pseudosciaena crocea</name>
    <dbReference type="NCBI Taxonomy" id="215358"/>
    <lineage>
        <taxon>Eukaryota</taxon>
        <taxon>Metazoa</taxon>
        <taxon>Chordata</taxon>
        <taxon>Craniata</taxon>
        <taxon>Vertebrata</taxon>
        <taxon>Euteleostomi</taxon>
        <taxon>Actinopterygii</taxon>
        <taxon>Neopterygii</taxon>
        <taxon>Teleostei</taxon>
        <taxon>Neoteleostei</taxon>
        <taxon>Acanthomorphata</taxon>
        <taxon>Eupercaria</taxon>
        <taxon>Sciaenidae</taxon>
        <taxon>Larimichthys</taxon>
    </lineage>
</organism>
<dbReference type="PANTHER" id="PTHR15427:SF29">
    <property type="entry name" value="COMPLEMENT C1Q SUBCOMPONENT SUBUNIT C"/>
    <property type="match status" value="1"/>
</dbReference>
<dbReference type="Gene3D" id="2.60.120.40">
    <property type="match status" value="2"/>
</dbReference>
<evidence type="ECO:0000256" key="6">
    <source>
        <dbReference type="SAM" id="SignalP"/>
    </source>
</evidence>
<evidence type="ECO:0000313" key="9">
    <source>
        <dbReference type="Proteomes" id="UP000424527"/>
    </source>
</evidence>
<proteinExistence type="predicted"/>
<dbReference type="SMART" id="SM00110">
    <property type="entry name" value="C1Q"/>
    <property type="match status" value="2"/>
</dbReference>
<comment type="subcellular location">
    <subcellularLocation>
        <location evidence="1">Secreted</location>
        <location evidence="1">Extracellular space</location>
        <location evidence="1">Extracellular matrix</location>
    </subcellularLocation>
</comment>
<reference evidence="8 9" key="1">
    <citation type="submission" date="2019-07" db="EMBL/GenBank/DDBJ databases">
        <title>Chromosome genome assembly for large yellow croaker.</title>
        <authorList>
            <person name="Xiao S."/>
        </authorList>
    </citation>
    <scope>NUCLEOTIDE SEQUENCE [LARGE SCALE GENOMIC DNA]</scope>
    <source>
        <strain evidence="8">JMULYC20181020</strain>
        <tissue evidence="8">Muscle</tissue>
    </source>
</reference>
<dbReference type="PROSITE" id="PS50871">
    <property type="entry name" value="C1Q"/>
    <property type="match status" value="2"/>
</dbReference>
<name>A0A6G0J514_LARCR</name>
<dbReference type="Pfam" id="PF00386">
    <property type="entry name" value="C1q"/>
    <property type="match status" value="2"/>
</dbReference>